<keyword evidence="1" id="KW-0732">Signal</keyword>
<dbReference type="EMBL" id="JAPQYE010000020">
    <property type="protein sequence ID" value="MCZ0731766.1"/>
    <property type="molecule type" value="Genomic_DNA"/>
</dbReference>
<evidence type="ECO:0000313" key="5">
    <source>
        <dbReference type="Proteomes" id="UP001084650"/>
    </source>
</evidence>
<feature type="signal peptide" evidence="1">
    <location>
        <begin position="1"/>
        <end position="31"/>
    </location>
</feature>
<dbReference type="AlphaFoldDB" id="A0A1X1WYF5"/>
<dbReference type="RefSeq" id="WP_051226586.1">
    <property type="nucleotide sequence ID" value="NZ_JAPQYE010000020.1"/>
</dbReference>
<evidence type="ECO:0000256" key="1">
    <source>
        <dbReference type="SAM" id="SignalP"/>
    </source>
</evidence>
<proteinExistence type="predicted"/>
<dbReference type="Proteomes" id="UP001084650">
    <property type="component" value="Unassembled WGS sequence"/>
</dbReference>
<name>A0A1X1WYF5_MYCIR</name>
<dbReference type="Proteomes" id="UP000193622">
    <property type="component" value="Unassembled WGS sequence"/>
</dbReference>
<comment type="caution">
    <text evidence="3">The sequence shown here is derived from an EMBL/GenBank/DDBJ whole genome shotgun (WGS) entry which is preliminary data.</text>
</comment>
<sequence>MNTIKRAIAGAALSAGIAIGSLGMSAGVAQAGTPPTGPLTWCPGDPPVETGNKKFNPVIWDNNICHSYYIVYHGQGNVAQNIWDGPNPPGPPGDGGPYFTPPLPPGWCWSLFLPGPCPR</sequence>
<dbReference type="EMBL" id="LQPC01000015">
    <property type="protein sequence ID" value="ORV91470.1"/>
    <property type="molecule type" value="Genomic_DNA"/>
</dbReference>
<reference evidence="3 4" key="1">
    <citation type="submission" date="2016-01" db="EMBL/GenBank/DDBJ databases">
        <title>The new phylogeny of the genus Mycobacterium.</title>
        <authorList>
            <person name="Tarcisio F."/>
            <person name="Conor M."/>
            <person name="Antonella G."/>
            <person name="Elisabetta G."/>
            <person name="Giulia F.S."/>
            <person name="Sara T."/>
            <person name="Anna F."/>
            <person name="Clotilde B."/>
            <person name="Roberto B."/>
            <person name="Veronica D.S."/>
            <person name="Fabio R."/>
            <person name="Monica P."/>
            <person name="Olivier J."/>
            <person name="Enrico T."/>
            <person name="Nicola S."/>
        </authorList>
    </citation>
    <scope>NUCLEOTIDE SEQUENCE [LARGE SCALE GENOMIC DNA]</scope>
    <source>
        <strain evidence="3 4">DSM 45541</strain>
    </source>
</reference>
<gene>
    <name evidence="3" type="ORF">AWC12_03575</name>
    <name evidence="2" type="ORF">OY187_27285</name>
</gene>
<evidence type="ECO:0000313" key="4">
    <source>
        <dbReference type="Proteomes" id="UP000193622"/>
    </source>
</evidence>
<evidence type="ECO:0000313" key="2">
    <source>
        <dbReference type="EMBL" id="MCZ0731766.1"/>
    </source>
</evidence>
<organism evidence="3 4">
    <name type="scientific">Mycolicibacterium iranicum</name>
    <name type="common">Mycobacterium iranicum</name>
    <dbReference type="NCBI Taxonomy" id="912594"/>
    <lineage>
        <taxon>Bacteria</taxon>
        <taxon>Bacillati</taxon>
        <taxon>Actinomycetota</taxon>
        <taxon>Actinomycetes</taxon>
        <taxon>Mycobacteriales</taxon>
        <taxon>Mycobacteriaceae</taxon>
        <taxon>Mycolicibacterium</taxon>
    </lineage>
</organism>
<protein>
    <recommendedName>
        <fullName evidence="6">Secreted protein</fullName>
    </recommendedName>
</protein>
<evidence type="ECO:0000313" key="3">
    <source>
        <dbReference type="EMBL" id="ORV91470.1"/>
    </source>
</evidence>
<evidence type="ECO:0008006" key="6">
    <source>
        <dbReference type="Google" id="ProtNLM"/>
    </source>
</evidence>
<feature type="chain" id="PRO_5010853585" description="Secreted protein" evidence="1">
    <location>
        <begin position="32"/>
        <end position="119"/>
    </location>
</feature>
<accession>A0A1X1WYF5</accession>
<reference evidence="2" key="2">
    <citation type="submission" date="2022-12" db="EMBL/GenBank/DDBJ databases">
        <title>Whole genome sequence of Mycolicibacterium iranicum strain SBH312.</title>
        <authorList>
            <person name="Jani J."/>
            <person name="Arifin Mustapha Z."/>
            <person name="Ahmed K."/>
            <person name="Kai Ling C."/>
        </authorList>
    </citation>
    <scope>NUCLEOTIDE SEQUENCE</scope>
    <source>
        <strain evidence="2">SBH312</strain>
    </source>
</reference>
<keyword evidence="5" id="KW-1185">Reference proteome</keyword>